<accession>A0ABY4DRI7</accession>
<evidence type="ECO:0000256" key="1">
    <source>
        <dbReference type="ARBA" id="ARBA00001946"/>
    </source>
</evidence>
<feature type="binding site" evidence="9">
    <location>
        <position position="8"/>
    </location>
    <ligand>
        <name>Mg(2+)</name>
        <dbReference type="ChEBI" id="CHEBI:18420"/>
        <note>catalytic</note>
    </ligand>
</feature>
<comment type="cofactor">
    <cofactor evidence="1 9">
        <name>Mg(2+)</name>
        <dbReference type="ChEBI" id="CHEBI:18420"/>
    </cofactor>
</comment>
<protein>
    <recommendedName>
        <fullName evidence="9">CRISPR-associated endoribonuclease Cas2</fullName>
        <ecNumber evidence="9">3.1.-.-</ecNumber>
    </recommendedName>
</protein>
<keyword evidence="7 9" id="KW-0460">Magnesium</keyword>
<evidence type="ECO:0000256" key="8">
    <source>
        <dbReference type="ARBA" id="ARBA00023118"/>
    </source>
</evidence>
<evidence type="ECO:0000313" key="11">
    <source>
        <dbReference type="Proteomes" id="UP000829817"/>
    </source>
</evidence>
<evidence type="ECO:0000256" key="9">
    <source>
        <dbReference type="HAMAP-Rule" id="MF_01471"/>
    </source>
</evidence>
<name>A0ABY4DRI7_9NEIS</name>
<comment type="function">
    <text evidence="9">CRISPR (clustered regularly interspaced short palindromic repeat), is an adaptive immune system that provides protection against mobile genetic elements (viruses, transposable elements and conjugative plasmids). CRISPR clusters contain sequences complementary to antecedent mobile elements and target invading nucleic acids. CRISPR clusters are transcribed and processed into CRISPR RNA (crRNA). Functions as a ssRNA-specific endoribonuclease. Involved in the integration of spacer DNA into the CRISPR cassette.</text>
</comment>
<dbReference type="Pfam" id="PF09827">
    <property type="entry name" value="CRISPR_Cas2"/>
    <property type="match status" value="1"/>
</dbReference>
<comment type="subunit">
    <text evidence="9">Homodimer, forms a heterotetramer with a Cas1 homodimer.</text>
</comment>
<evidence type="ECO:0000256" key="6">
    <source>
        <dbReference type="ARBA" id="ARBA00022801"/>
    </source>
</evidence>
<dbReference type="HAMAP" id="MF_01471">
    <property type="entry name" value="Cas2"/>
    <property type="match status" value="1"/>
</dbReference>
<evidence type="ECO:0000256" key="5">
    <source>
        <dbReference type="ARBA" id="ARBA00022759"/>
    </source>
</evidence>
<sequence>MRWLIAYDVAKPARLQRVYRWLCGHALPLQNSVFLLVGEQADLERCIAGLLPFLDKRADDVRVYPLPKGGLCKALGADCVPEGVWLAGVVG</sequence>
<dbReference type="InterPro" id="IPR019199">
    <property type="entry name" value="Virulence_VapD/CRISPR_Cas2"/>
</dbReference>
<dbReference type="InterPro" id="IPR021127">
    <property type="entry name" value="CRISPR_associated_Cas2"/>
</dbReference>
<dbReference type="GO" id="GO:0004519">
    <property type="term" value="F:endonuclease activity"/>
    <property type="evidence" value="ECO:0007669"/>
    <property type="project" value="UniProtKB-KW"/>
</dbReference>
<comment type="similarity">
    <text evidence="2 9">Belongs to the CRISPR-associated endoribonuclease Cas2 protein family.</text>
</comment>
<dbReference type="EC" id="3.1.-.-" evidence="9"/>
<dbReference type="Gene3D" id="3.30.70.240">
    <property type="match status" value="1"/>
</dbReference>
<dbReference type="EMBL" id="CP091508">
    <property type="protein sequence ID" value="UOO81232.1"/>
    <property type="molecule type" value="Genomic_DNA"/>
</dbReference>
<keyword evidence="5 9" id="KW-0255">Endonuclease</keyword>
<dbReference type="CDD" id="cd09725">
    <property type="entry name" value="Cas2_I_II_III"/>
    <property type="match status" value="1"/>
</dbReference>
<proteinExistence type="inferred from homology"/>
<keyword evidence="3 9" id="KW-0540">Nuclease</keyword>
<evidence type="ECO:0000256" key="3">
    <source>
        <dbReference type="ARBA" id="ARBA00022722"/>
    </source>
</evidence>
<evidence type="ECO:0000256" key="2">
    <source>
        <dbReference type="ARBA" id="ARBA00009959"/>
    </source>
</evidence>
<gene>
    <name evidence="9 10" type="primary">cas2</name>
    <name evidence="10" type="ORF">LVJ83_09665</name>
</gene>
<dbReference type="NCBIfam" id="TIGR01573">
    <property type="entry name" value="cas2"/>
    <property type="match status" value="1"/>
</dbReference>
<keyword evidence="4 9" id="KW-0479">Metal-binding</keyword>
<reference evidence="10 11" key="1">
    <citation type="journal article" date="2022" name="Res Sq">
        <title>Evolution of multicellular longitudinally dividing oral cavity symbionts (Neisseriaceae).</title>
        <authorList>
            <person name="Nyongesa S."/>
            <person name="Weber P."/>
            <person name="Bernet E."/>
            <person name="Pullido F."/>
            <person name="Nieckarz M."/>
            <person name="Delaby M."/>
            <person name="Nieves C."/>
            <person name="Viehboeck T."/>
            <person name="Krause N."/>
            <person name="Rivera-Millot A."/>
            <person name="Nakamura A."/>
            <person name="Vischer N."/>
            <person name="VanNieuwenhze M."/>
            <person name="Brun Y."/>
            <person name="Cava F."/>
            <person name="Bulgheresi S."/>
            <person name="Veyrier F."/>
        </authorList>
    </citation>
    <scope>NUCLEOTIDE SEQUENCE [LARGE SCALE GENOMIC DNA]</scope>
    <source>
        <strain evidence="10 11">CCUG 63373m</strain>
    </source>
</reference>
<dbReference type="Proteomes" id="UP000829817">
    <property type="component" value="Chromosome"/>
</dbReference>
<evidence type="ECO:0000313" key="10">
    <source>
        <dbReference type="EMBL" id="UOO81232.1"/>
    </source>
</evidence>
<evidence type="ECO:0000256" key="7">
    <source>
        <dbReference type="ARBA" id="ARBA00022842"/>
    </source>
</evidence>
<keyword evidence="11" id="KW-1185">Reference proteome</keyword>
<keyword evidence="6 9" id="KW-0378">Hydrolase</keyword>
<keyword evidence="8 9" id="KW-0051">Antiviral defense</keyword>
<organism evidence="10 11">
    <name type="scientific">Uruburuella testudinis</name>
    <dbReference type="NCBI Taxonomy" id="1282863"/>
    <lineage>
        <taxon>Bacteria</taxon>
        <taxon>Pseudomonadati</taxon>
        <taxon>Pseudomonadota</taxon>
        <taxon>Betaproteobacteria</taxon>
        <taxon>Neisseriales</taxon>
        <taxon>Neisseriaceae</taxon>
        <taxon>Uruburuella</taxon>
    </lineage>
</organism>
<dbReference type="SUPFAM" id="SSF143430">
    <property type="entry name" value="TTP0101/SSO1404-like"/>
    <property type="match status" value="1"/>
</dbReference>
<evidence type="ECO:0000256" key="4">
    <source>
        <dbReference type="ARBA" id="ARBA00022723"/>
    </source>
</evidence>
<dbReference type="RefSeq" id="WP_244784296.1">
    <property type="nucleotide sequence ID" value="NZ_CP091508.1"/>
</dbReference>